<dbReference type="EMBL" id="NJHN03000029">
    <property type="protein sequence ID" value="KAH9424240.1"/>
    <property type="molecule type" value="Genomic_DNA"/>
</dbReference>
<organism evidence="2 3">
    <name type="scientific">Dermatophagoides pteronyssinus</name>
    <name type="common">European house dust mite</name>
    <dbReference type="NCBI Taxonomy" id="6956"/>
    <lineage>
        <taxon>Eukaryota</taxon>
        <taxon>Metazoa</taxon>
        <taxon>Ecdysozoa</taxon>
        <taxon>Arthropoda</taxon>
        <taxon>Chelicerata</taxon>
        <taxon>Arachnida</taxon>
        <taxon>Acari</taxon>
        <taxon>Acariformes</taxon>
        <taxon>Sarcoptiformes</taxon>
        <taxon>Astigmata</taxon>
        <taxon>Psoroptidia</taxon>
        <taxon>Analgoidea</taxon>
        <taxon>Pyroglyphidae</taxon>
        <taxon>Dermatophagoidinae</taxon>
        <taxon>Dermatophagoides</taxon>
    </lineage>
</organism>
<evidence type="ECO:0000313" key="2">
    <source>
        <dbReference type="EMBL" id="KAH9424240.1"/>
    </source>
</evidence>
<comment type="caution">
    <text evidence="2">The sequence shown here is derived from an EMBL/GenBank/DDBJ whole genome shotgun (WGS) entry which is preliminary data.</text>
</comment>
<dbReference type="Proteomes" id="UP000887458">
    <property type="component" value="Unassembled WGS sequence"/>
</dbReference>
<sequence length="72" mass="8365">MRIYAQKAINDPNVDRGIQSPAVITEPKPDQQSIFRPHQFQGPDEETQSKTLELKDVKLNHETRQIFFIMSI</sequence>
<name>A0ABQ8JPG3_DERPT</name>
<evidence type="ECO:0000256" key="1">
    <source>
        <dbReference type="SAM" id="MobiDB-lite"/>
    </source>
</evidence>
<proteinExistence type="predicted"/>
<evidence type="ECO:0000313" key="3">
    <source>
        <dbReference type="Proteomes" id="UP000887458"/>
    </source>
</evidence>
<accession>A0ABQ8JPG3</accession>
<protein>
    <submittedName>
        <fullName evidence="2">Uncharacterized protein</fullName>
    </submittedName>
</protein>
<reference evidence="2 3" key="2">
    <citation type="journal article" date="2022" name="Mol. Biol. Evol.">
        <title>Comparative Genomics Reveals Insights into the Divergent Evolution of Astigmatic Mites and Household Pest Adaptations.</title>
        <authorList>
            <person name="Xiong Q."/>
            <person name="Wan A.T."/>
            <person name="Liu X."/>
            <person name="Fung C.S."/>
            <person name="Xiao X."/>
            <person name="Malainual N."/>
            <person name="Hou J."/>
            <person name="Wang L."/>
            <person name="Wang M."/>
            <person name="Yang K.Y."/>
            <person name="Cui Y."/>
            <person name="Leung E.L."/>
            <person name="Nong W."/>
            <person name="Shin S.K."/>
            <person name="Au S.W."/>
            <person name="Jeong K.Y."/>
            <person name="Chew F.T."/>
            <person name="Hui J.H."/>
            <person name="Leung T.F."/>
            <person name="Tungtrongchitr A."/>
            <person name="Zhong N."/>
            <person name="Liu Z."/>
            <person name="Tsui S.K."/>
        </authorList>
    </citation>
    <scope>NUCLEOTIDE SEQUENCE [LARGE SCALE GENOMIC DNA]</scope>
    <source>
        <strain evidence="2">Derp</strain>
    </source>
</reference>
<reference evidence="2 3" key="1">
    <citation type="journal article" date="2018" name="J. Allergy Clin. Immunol.">
        <title>High-quality assembly of Dermatophagoides pteronyssinus genome and transcriptome reveals a wide range of novel allergens.</title>
        <authorList>
            <person name="Liu X.Y."/>
            <person name="Yang K.Y."/>
            <person name="Wang M.Q."/>
            <person name="Kwok J.S."/>
            <person name="Zeng X."/>
            <person name="Yang Z."/>
            <person name="Xiao X.J."/>
            <person name="Lau C.P."/>
            <person name="Li Y."/>
            <person name="Huang Z.M."/>
            <person name="Ba J.G."/>
            <person name="Yim A.K."/>
            <person name="Ouyang C.Y."/>
            <person name="Ngai S.M."/>
            <person name="Chan T.F."/>
            <person name="Leung E.L."/>
            <person name="Liu L."/>
            <person name="Liu Z.G."/>
            <person name="Tsui S.K."/>
        </authorList>
    </citation>
    <scope>NUCLEOTIDE SEQUENCE [LARGE SCALE GENOMIC DNA]</scope>
    <source>
        <strain evidence="2">Derp</strain>
    </source>
</reference>
<feature type="region of interest" description="Disordered" evidence="1">
    <location>
        <begin position="26"/>
        <end position="49"/>
    </location>
</feature>
<keyword evidence="3" id="KW-1185">Reference proteome</keyword>
<gene>
    <name evidence="2" type="ORF">DERP_004422</name>
</gene>